<reference evidence="2" key="1">
    <citation type="submission" date="2018-06" db="EMBL/GenBank/DDBJ databases">
        <authorList>
            <person name="Zhirakovskaya E."/>
        </authorList>
    </citation>
    <scope>NUCLEOTIDE SEQUENCE</scope>
</reference>
<dbReference type="InterPro" id="IPR022266">
    <property type="entry name" value="DtrJ-like"/>
</dbReference>
<dbReference type="NCBIfam" id="TIGR03747">
    <property type="entry name" value="conj_TIGR03747"/>
    <property type="match status" value="1"/>
</dbReference>
<organism evidence="2">
    <name type="scientific">hydrothermal vent metagenome</name>
    <dbReference type="NCBI Taxonomy" id="652676"/>
    <lineage>
        <taxon>unclassified sequences</taxon>
        <taxon>metagenomes</taxon>
        <taxon>ecological metagenomes</taxon>
    </lineage>
</organism>
<proteinExistence type="predicted"/>
<dbReference type="Pfam" id="PF14348">
    <property type="entry name" value="DtrJ-like"/>
    <property type="match status" value="1"/>
</dbReference>
<sequence length="145" mass="16514">MWTRFVDFMAWLQAPSRTDDSRIRINLRKIYIPVSEYLLAAMTVTQVFAVRMAVLTLAMPVFLLFGLVGITDGLVQRDLRRWGGGRESSFVYHHAKHFIMPAVLGTWFVYLSLPVSVHPNYVILPFTALFAIAVAITSGTFKKYL</sequence>
<keyword evidence="1" id="KW-0812">Transmembrane</keyword>
<dbReference type="AlphaFoldDB" id="A0A3B1BT09"/>
<feature type="transmembrane region" description="Helical" evidence="1">
    <location>
        <begin position="95"/>
        <end position="115"/>
    </location>
</feature>
<dbReference type="EMBL" id="UOFX01000030">
    <property type="protein sequence ID" value="VAX07797.1"/>
    <property type="molecule type" value="Genomic_DNA"/>
</dbReference>
<keyword evidence="1" id="KW-1133">Transmembrane helix</keyword>
<gene>
    <name evidence="2" type="ORF">MNBD_GAMMA26-92</name>
</gene>
<accession>A0A3B1BT09</accession>
<feature type="transmembrane region" description="Helical" evidence="1">
    <location>
        <begin position="55"/>
        <end position="75"/>
    </location>
</feature>
<protein>
    <submittedName>
        <fullName evidence="2">Putative membrane protein</fullName>
    </submittedName>
</protein>
<evidence type="ECO:0000256" key="1">
    <source>
        <dbReference type="SAM" id="Phobius"/>
    </source>
</evidence>
<keyword evidence="1" id="KW-0472">Membrane</keyword>
<feature type="transmembrane region" description="Helical" evidence="1">
    <location>
        <begin position="121"/>
        <end position="141"/>
    </location>
</feature>
<name>A0A3B1BT09_9ZZZZ</name>
<evidence type="ECO:0000313" key="2">
    <source>
        <dbReference type="EMBL" id="VAX07797.1"/>
    </source>
</evidence>